<gene>
    <name evidence="2" type="ORF">M0R45_026358</name>
</gene>
<proteinExistence type="predicted"/>
<accession>A0AAW1WYM5</accession>
<evidence type="ECO:0000313" key="3">
    <source>
        <dbReference type="Proteomes" id="UP001457282"/>
    </source>
</evidence>
<protein>
    <submittedName>
        <fullName evidence="2">Uncharacterized protein</fullName>
    </submittedName>
</protein>
<reference evidence="2 3" key="1">
    <citation type="journal article" date="2023" name="G3 (Bethesda)">
        <title>A chromosome-length genome assembly and annotation of blackberry (Rubus argutus, cv. 'Hillquist').</title>
        <authorList>
            <person name="Bruna T."/>
            <person name="Aryal R."/>
            <person name="Dudchenko O."/>
            <person name="Sargent D.J."/>
            <person name="Mead D."/>
            <person name="Buti M."/>
            <person name="Cavallini A."/>
            <person name="Hytonen T."/>
            <person name="Andres J."/>
            <person name="Pham M."/>
            <person name="Weisz D."/>
            <person name="Mascagni F."/>
            <person name="Usai G."/>
            <person name="Natali L."/>
            <person name="Bassil N."/>
            <person name="Fernandez G.E."/>
            <person name="Lomsadze A."/>
            <person name="Armour M."/>
            <person name="Olukolu B."/>
            <person name="Poorten T."/>
            <person name="Britton C."/>
            <person name="Davik J."/>
            <person name="Ashrafi H."/>
            <person name="Aiden E.L."/>
            <person name="Borodovsky M."/>
            <person name="Worthington M."/>
        </authorList>
    </citation>
    <scope>NUCLEOTIDE SEQUENCE [LARGE SCALE GENOMIC DNA]</scope>
    <source>
        <strain evidence="2">PI 553951</strain>
    </source>
</reference>
<sequence length="180" mass="19758">MGVDQLEVDATLSTLKTELLRLYESYKRNVVSDRVPNMQSAPLTSTILGLAPGSIAVPVVARVALDTDNHRRCNLVLSLQEHPVHIFFPPRAQPRRAIFFSRRRFSQASAETSLRLLLTLTAIQLVLRPASAQPSVRASTAPSLSSQPWRRFLCPLPTSSPSSPRAPSHDGDSIISTLIP</sequence>
<comment type="caution">
    <text evidence="2">The sequence shown here is derived from an EMBL/GenBank/DDBJ whole genome shotgun (WGS) entry which is preliminary data.</text>
</comment>
<dbReference type="AlphaFoldDB" id="A0AAW1WYM5"/>
<name>A0AAW1WYM5_RUBAR</name>
<organism evidence="2 3">
    <name type="scientific">Rubus argutus</name>
    <name type="common">Southern blackberry</name>
    <dbReference type="NCBI Taxonomy" id="59490"/>
    <lineage>
        <taxon>Eukaryota</taxon>
        <taxon>Viridiplantae</taxon>
        <taxon>Streptophyta</taxon>
        <taxon>Embryophyta</taxon>
        <taxon>Tracheophyta</taxon>
        <taxon>Spermatophyta</taxon>
        <taxon>Magnoliopsida</taxon>
        <taxon>eudicotyledons</taxon>
        <taxon>Gunneridae</taxon>
        <taxon>Pentapetalae</taxon>
        <taxon>rosids</taxon>
        <taxon>fabids</taxon>
        <taxon>Rosales</taxon>
        <taxon>Rosaceae</taxon>
        <taxon>Rosoideae</taxon>
        <taxon>Rosoideae incertae sedis</taxon>
        <taxon>Rubus</taxon>
    </lineage>
</organism>
<dbReference type="Proteomes" id="UP001457282">
    <property type="component" value="Unassembled WGS sequence"/>
</dbReference>
<evidence type="ECO:0000256" key="1">
    <source>
        <dbReference type="SAM" id="MobiDB-lite"/>
    </source>
</evidence>
<keyword evidence="3" id="KW-1185">Reference proteome</keyword>
<dbReference type="EMBL" id="JBEDUW010000005">
    <property type="protein sequence ID" value="KAK9929254.1"/>
    <property type="molecule type" value="Genomic_DNA"/>
</dbReference>
<feature type="region of interest" description="Disordered" evidence="1">
    <location>
        <begin position="158"/>
        <end position="180"/>
    </location>
</feature>
<evidence type="ECO:0000313" key="2">
    <source>
        <dbReference type="EMBL" id="KAK9929254.1"/>
    </source>
</evidence>